<gene>
    <name evidence="2" type="ORF">HNR12_001481</name>
</gene>
<feature type="transmembrane region" description="Helical" evidence="1">
    <location>
        <begin position="20"/>
        <end position="42"/>
    </location>
</feature>
<sequence>MGHTQAMTLVYDTTIGIGPWELNIGLVGGLVVLGLIVVLVIANLK</sequence>
<proteinExistence type="predicted"/>
<comment type="caution">
    <text evidence="2">The sequence shown here is derived from an EMBL/GenBank/DDBJ whole genome shotgun (WGS) entry which is preliminary data.</text>
</comment>
<dbReference type="EMBL" id="JACCFO010000001">
    <property type="protein sequence ID" value="NYI95204.1"/>
    <property type="molecule type" value="Genomic_DNA"/>
</dbReference>
<evidence type="ECO:0000313" key="3">
    <source>
        <dbReference type="Proteomes" id="UP000575985"/>
    </source>
</evidence>
<keyword evidence="1" id="KW-1133">Transmembrane helix</keyword>
<keyword evidence="3" id="KW-1185">Reference proteome</keyword>
<name>A0A853BKG6_9ACTN</name>
<dbReference type="AlphaFoldDB" id="A0A853BKG6"/>
<dbReference type="Proteomes" id="UP000575985">
    <property type="component" value="Unassembled WGS sequence"/>
</dbReference>
<accession>A0A853BKG6</accession>
<evidence type="ECO:0000256" key="1">
    <source>
        <dbReference type="SAM" id="Phobius"/>
    </source>
</evidence>
<keyword evidence="1" id="KW-0812">Transmembrane</keyword>
<reference evidence="2 3" key="1">
    <citation type="submission" date="2020-07" db="EMBL/GenBank/DDBJ databases">
        <title>Sequencing the genomes of 1000 actinobacteria strains.</title>
        <authorList>
            <person name="Klenk H.-P."/>
        </authorList>
    </citation>
    <scope>NUCLEOTIDE SEQUENCE [LARGE SCALE GENOMIC DNA]</scope>
    <source>
        <strain evidence="2 3">DSM 45927</strain>
    </source>
</reference>
<organism evidence="2 3">
    <name type="scientific">Streptomonospora nanhaiensis</name>
    <dbReference type="NCBI Taxonomy" id="1323731"/>
    <lineage>
        <taxon>Bacteria</taxon>
        <taxon>Bacillati</taxon>
        <taxon>Actinomycetota</taxon>
        <taxon>Actinomycetes</taxon>
        <taxon>Streptosporangiales</taxon>
        <taxon>Nocardiopsidaceae</taxon>
        <taxon>Streptomonospora</taxon>
    </lineage>
</organism>
<evidence type="ECO:0000313" key="2">
    <source>
        <dbReference type="EMBL" id="NYI95204.1"/>
    </source>
</evidence>
<protein>
    <submittedName>
        <fullName evidence="2">Uncharacterized protein</fullName>
    </submittedName>
</protein>
<dbReference type="RefSeq" id="WP_179766768.1">
    <property type="nucleotide sequence ID" value="NZ_JACCFO010000001.1"/>
</dbReference>
<keyword evidence="1" id="KW-0472">Membrane</keyword>